<dbReference type="EMBL" id="DF237088">
    <property type="protein sequence ID" value="GAQ83183.1"/>
    <property type="molecule type" value="Genomic_DNA"/>
</dbReference>
<gene>
    <name evidence="2" type="ORF">KFL_001390010</name>
</gene>
<reference evidence="2 3" key="1">
    <citation type="journal article" date="2014" name="Nat. Commun.">
        <title>Klebsormidium flaccidum genome reveals primary factors for plant terrestrial adaptation.</title>
        <authorList>
            <person name="Hori K."/>
            <person name="Maruyama F."/>
            <person name="Fujisawa T."/>
            <person name="Togashi T."/>
            <person name="Yamamoto N."/>
            <person name="Seo M."/>
            <person name="Sato S."/>
            <person name="Yamada T."/>
            <person name="Mori H."/>
            <person name="Tajima N."/>
            <person name="Moriyama T."/>
            <person name="Ikeuchi M."/>
            <person name="Watanabe M."/>
            <person name="Wada H."/>
            <person name="Kobayashi K."/>
            <person name="Saito M."/>
            <person name="Masuda T."/>
            <person name="Sasaki-Sekimoto Y."/>
            <person name="Mashiguchi K."/>
            <person name="Awai K."/>
            <person name="Shimojima M."/>
            <person name="Masuda S."/>
            <person name="Iwai M."/>
            <person name="Nobusawa T."/>
            <person name="Narise T."/>
            <person name="Kondo S."/>
            <person name="Saito H."/>
            <person name="Sato R."/>
            <person name="Murakawa M."/>
            <person name="Ihara Y."/>
            <person name="Oshima-Yamada Y."/>
            <person name="Ohtaka K."/>
            <person name="Satoh M."/>
            <person name="Sonobe K."/>
            <person name="Ishii M."/>
            <person name="Ohtani R."/>
            <person name="Kanamori-Sato M."/>
            <person name="Honoki R."/>
            <person name="Miyazaki D."/>
            <person name="Mochizuki H."/>
            <person name="Umetsu J."/>
            <person name="Higashi K."/>
            <person name="Shibata D."/>
            <person name="Kamiya Y."/>
            <person name="Sato N."/>
            <person name="Nakamura Y."/>
            <person name="Tabata S."/>
            <person name="Ida S."/>
            <person name="Kurokawa K."/>
            <person name="Ohta H."/>
        </authorList>
    </citation>
    <scope>NUCLEOTIDE SEQUENCE [LARGE SCALE GENOMIC DNA]</scope>
    <source>
        <strain evidence="2 3">NIES-2285</strain>
    </source>
</reference>
<evidence type="ECO:0000313" key="2">
    <source>
        <dbReference type="EMBL" id="GAQ83183.1"/>
    </source>
</evidence>
<keyword evidence="3" id="KW-1185">Reference proteome</keyword>
<organism evidence="2 3">
    <name type="scientific">Klebsormidium nitens</name>
    <name type="common">Green alga</name>
    <name type="synonym">Ulothrix nitens</name>
    <dbReference type="NCBI Taxonomy" id="105231"/>
    <lineage>
        <taxon>Eukaryota</taxon>
        <taxon>Viridiplantae</taxon>
        <taxon>Streptophyta</taxon>
        <taxon>Klebsormidiophyceae</taxon>
        <taxon>Klebsormidiales</taxon>
        <taxon>Klebsormidiaceae</taxon>
        <taxon>Klebsormidium</taxon>
    </lineage>
</organism>
<feature type="non-terminal residue" evidence="2">
    <location>
        <position position="1"/>
    </location>
</feature>
<proteinExistence type="predicted"/>
<evidence type="ECO:0000313" key="3">
    <source>
        <dbReference type="Proteomes" id="UP000054558"/>
    </source>
</evidence>
<dbReference type="AlphaFoldDB" id="A0A1Y1HYE2"/>
<accession>A0A1Y1HYE2</accession>
<sequence>DVLGGIGSAKRSTPGDERFARAQAAVVHEIGWTLGQVRRRGEASFGEISRFSPLCAVVARPSKTLQTLETALHAAEIPTVQEEPSAQAELQAPVSDRGLR</sequence>
<feature type="region of interest" description="Disordered" evidence="1">
    <location>
        <begin position="79"/>
        <end position="100"/>
    </location>
</feature>
<protein>
    <submittedName>
        <fullName evidence="2">Uncharacterized protein</fullName>
    </submittedName>
</protein>
<evidence type="ECO:0000256" key="1">
    <source>
        <dbReference type="SAM" id="MobiDB-lite"/>
    </source>
</evidence>
<dbReference type="Proteomes" id="UP000054558">
    <property type="component" value="Unassembled WGS sequence"/>
</dbReference>
<name>A0A1Y1HYE2_KLENI</name>